<evidence type="ECO:0000256" key="2">
    <source>
        <dbReference type="ARBA" id="ARBA00022771"/>
    </source>
</evidence>
<sequence>MAFEHEPAILEFQHERSRPREGDALHMLQKIASLVKPIMRQRGWRVGVLTEFYPQERNLLGLNINKGERICLRLRYPGDERQFMPLEEITDTMLHELCHIVHGPHDEPFHNLWNQLRDEYDNLIRKGYTGEGFLSTGHKLGGARIPMHEARRRARAAAEKRKTLTAGSGQKLGGAPVRGGQDIRQVIADAATRRATVTKGCASGVTSKEKEREIVDLTDKRGVRTKAQEDDANETAIMLAYIDLVQEEEQEKYGDAYLPPSRENPAGSRGGMASSSAAAKSKAQEIASAELARLKTTPTASSSRNNPAPRPPPIPSSSKPPPPPSRKPTPRGEMVDLVDPAMYPTHGSWACDICTLVNPPTHLMCDACGVERPSPPPSPAPSLPVRSKGNPPDSRKPSSIKDSNSVKAIRTLRELEEKEKGRPKKPLGWLCESCGQFVEQEWWTCNNCGHMKTSS</sequence>
<dbReference type="InterPro" id="IPR036443">
    <property type="entry name" value="Znf_RanBP2_sf"/>
</dbReference>
<evidence type="ECO:0000256" key="3">
    <source>
        <dbReference type="ARBA" id="ARBA00022833"/>
    </source>
</evidence>
<dbReference type="EMBL" id="JAPUFD010000007">
    <property type="protein sequence ID" value="MDI1488361.1"/>
    <property type="molecule type" value="Genomic_DNA"/>
</dbReference>
<dbReference type="InterPro" id="IPR013536">
    <property type="entry name" value="WLM_dom"/>
</dbReference>
<keyword evidence="3" id="KW-0862">Zinc</keyword>
<dbReference type="InterPro" id="IPR001876">
    <property type="entry name" value="Znf_RanBP2"/>
</dbReference>
<reference evidence="8" key="1">
    <citation type="journal article" date="2023" name="Genome Biol. Evol.">
        <title>First Whole Genome Sequence and Flow Cytometry Genome Size Data for the Lichen-Forming Fungus Ramalina farinacea (Ascomycota).</title>
        <authorList>
            <person name="Llewellyn T."/>
            <person name="Mian S."/>
            <person name="Hill R."/>
            <person name="Leitch I.J."/>
            <person name="Gaya E."/>
        </authorList>
    </citation>
    <scope>NUCLEOTIDE SEQUENCE</scope>
    <source>
        <strain evidence="8">LIQ254RAFAR</strain>
    </source>
</reference>
<keyword evidence="9" id="KW-1185">Reference proteome</keyword>
<keyword evidence="1" id="KW-0479">Metal-binding</keyword>
<dbReference type="SUPFAM" id="SSF90209">
    <property type="entry name" value="Ran binding protein zinc finger-like"/>
    <property type="match status" value="1"/>
</dbReference>
<evidence type="ECO:0000256" key="4">
    <source>
        <dbReference type="PROSITE-ProRule" id="PRU00322"/>
    </source>
</evidence>
<dbReference type="Pfam" id="PF08325">
    <property type="entry name" value="WLM"/>
    <property type="match status" value="1"/>
</dbReference>
<evidence type="ECO:0000259" key="6">
    <source>
        <dbReference type="PROSITE" id="PS50199"/>
    </source>
</evidence>
<dbReference type="GO" id="GO:0008237">
    <property type="term" value="F:metallopeptidase activity"/>
    <property type="evidence" value="ECO:0007669"/>
    <property type="project" value="TreeGrafter"/>
</dbReference>
<gene>
    <name evidence="8" type="ORF">OHK93_007636</name>
</gene>
<evidence type="ECO:0000256" key="5">
    <source>
        <dbReference type="SAM" id="MobiDB-lite"/>
    </source>
</evidence>
<feature type="region of interest" description="Disordered" evidence="5">
    <location>
        <begin position="371"/>
        <end position="408"/>
    </location>
</feature>
<feature type="compositionally biased region" description="Pro residues" evidence="5">
    <location>
        <begin position="373"/>
        <end position="382"/>
    </location>
</feature>
<feature type="domain" description="WLM" evidence="7">
    <location>
        <begin position="1"/>
        <end position="196"/>
    </location>
</feature>
<dbReference type="Proteomes" id="UP001161017">
    <property type="component" value="Unassembled WGS sequence"/>
</dbReference>
<dbReference type="SMART" id="SM00547">
    <property type="entry name" value="ZnF_RBZ"/>
    <property type="match status" value="1"/>
</dbReference>
<dbReference type="GO" id="GO:0005634">
    <property type="term" value="C:nucleus"/>
    <property type="evidence" value="ECO:0007669"/>
    <property type="project" value="TreeGrafter"/>
</dbReference>
<dbReference type="GO" id="GO:0006281">
    <property type="term" value="P:DNA repair"/>
    <property type="evidence" value="ECO:0007669"/>
    <property type="project" value="TreeGrafter"/>
</dbReference>
<evidence type="ECO:0000256" key="1">
    <source>
        <dbReference type="ARBA" id="ARBA00022723"/>
    </source>
</evidence>
<dbReference type="PROSITE" id="PS50199">
    <property type="entry name" value="ZF_RANBP2_2"/>
    <property type="match status" value="1"/>
</dbReference>
<dbReference type="PANTHER" id="PTHR46622:SF1">
    <property type="entry name" value="DNA-DEPENDENT METALLOPROTEASE WSS1"/>
    <property type="match status" value="1"/>
</dbReference>
<dbReference type="InterPro" id="IPR053000">
    <property type="entry name" value="WSS1-like_metalloprotease"/>
</dbReference>
<feature type="compositionally biased region" description="Low complexity" evidence="5">
    <location>
        <begin position="271"/>
        <end position="289"/>
    </location>
</feature>
<comment type="caution">
    <text evidence="8">The sequence shown here is derived from an EMBL/GenBank/DDBJ whole genome shotgun (WGS) entry which is preliminary data.</text>
</comment>
<name>A0AA43QKV5_9LECA</name>
<feature type="domain" description="RanBP2-type" evidence="6">
    <location>
        <begin position="345"/>
        <end position="374"/>
    </location>
</feature>
<feature type="compositionally biased region" description="Pro residues" evidence="5">
    <location>
        <begin position="308"/>
        <end position="327"/>
    </location>
</feature>
<dbReference type="PANTHER" id="PTHR46622">
    <property type="entry name" value="DNA-DEPENDENT METALLOPROTEASE WSS1"/>
    <property type="match status" value="1"/>
</dbReference>
<dbReference type="GO" id="GO:0008270">
    <property type="term" value="F:zinc ion binding"/>
    <property type="evidence" value="ECO:0007669"/>
    <property type="project" value="UniProtKB-KW"/>
</dbReference>
<evidence type="ECO:0000313" key="8">
    <source>
        <dbReference type="EMBL" id="MDI1488361.1"/>
    </source>
</evidence>
<accession>A0AA43QKV5</accession>
<dbReference type="PROSITE" id="PS01358">
    <property type="entry name" value="ZF_RANBP2_1"/>
    <property type="match status" value="1"/>
</dbReference>
<organism evidence="8 9">
    <name type="scientific">Ramalina farinacea</name>
    <dbReference type="NCBI Taxonomy" id="258253"/>
    <lineage>
        <taxon>Eukaryota</taxon>
        <taxon>Fungi</taxon>
        <taxon>Dikarya</taxon>
        <taxon>Ascomycota</taxon>
        <taxon>Pezizomycotina</taxon>
        <taxon>Lecanoromycetes</taxon>
        <taxon>OSLEUM clade</taxon>
        <taxon>Lecanoromycetidae</taxon>
        <taxon>Lecanorales</taxon>
        <taxon>Lecanorineae</taxon>
        <taxon>Ramalinaceae</taxon>
        <taxon>Ramalina</taxon>
    </lineage>
</organism>
<evidence type="ECO:0008006" key="10">
    <source>
        <dbReference type="Google" id="ProtNLM"/>
    </source>
</evidence>
<dbReference type="AlphaFoldDB" id="A0AA43QKV5"/>
<keyword evidence="2 4" id="KW-0863">Zinc-finger</keyword>
<dbReference type="PROSITE" id="PS51397">
    <property type="entry name" value="WLM"/>
    <property type="match status" value="1"/>
</dbReference>
<dbReference type="Gene3D" id="2.30.30.380">
    <property type="entry name" value="Zn-finger domain of Sec23/24"/>
    <property type="match status" value="1"/>
</dbReference>
<evidence type="ECO:0000259" key="7">
    <source>
        <dbReference type="PROSITE" id="PS51397"/>
    </source>
</evidence>
<feature type="region of interest" description="Disordered" evidence="5">
    <location>
        <begin position="256"/>
        <end position="334"/>
    </location>
</feature>
<protein>
    <recommendedName>
        <fullName evidence="10">WLM-domain-containing protein</fullName>
    </recommendedName>
</protein>
<feature type="region of interest" description="Disordered" evidence="5">
    <location>
        <begin position="159"/>
        <end position="178"/>
    </location>
</feature>
<evidence type="ECO:0000313" key="9">
    <source>
        <dbReference type="Proteomes" id="UP001161017"/>
    </source>
</evidence>
<proteinExistence type="predicted"/>